<evidence type="ECO:0000313" key="17">
    <source>
        <dbReference type="EMBL" id="CAG9862441.1"/>
    </source>
</evidence>
<feature type="domain" description="Orotidine 5'-phosphate decarboxylase" evidence="16">
    <location>
        <begin position="245"/>
        <end position="459"/>
    </location>
</feature>
<dbReference type="NCBIfam" id="TIGR01740">
    <property type="entry name" value="pyrF"/>
    <property type="match status" value="1"/>
</dbReference>
<keyword evidence="18" id="KW-1185">Reference proteome</keyword>
<feature type="binding site" evidence="15">
    <location>
        <position position="273"/>
    </location>
    <ligand>
        <name>substrate</name>
    </ligand>
</feature>
<dbReference type="AlphaFoldDB" id="A0A9N9TSC2"/>
<feature type="binding site" evidence="15">
    <location>
        <position position="423"/>
    </location>
    <ligand>
        <name>substrate</name>
    </ligand>
</feature>
<dbReference type="SUPFAM" id="SSF51366">
    <property type="entry name" value="Ribulose-phoshate binding barrel"/>
    <property type="match status" value="1"/>
</dbReference>
<feature type="binding site" evidence="15">
    <location>
        <position position="251"/>
    </location>
    <ligand>
        <name>substrate</name>
    </ligand>
</feature>
<dbReference type="InterPro" id="IPR011060">
    <property type="entry name" value="RibuloseP-bd_barrel"/>
</dbReference>
<keyword evidence="10" id="KW-0210">Decarboxylase</keyword>
<evidence type="ECO:0000256" key="4">
    <source>
        <dbReference type="ARBA" id="ARBA00009769"/>
    </source>
</evidence>
<dbReference type="InterPro" id="IPR004467">
    <property type="entry name" value="Or_phspho_trans_dom"/>
</dbReference>
<evidence type="ECO:0000256" key="13">
    <source>
        <dbReference type="ARBA" id="ARBA00023268"/>
    </source>
</evidence>
<sequence>MEDKLKAFAKELFKIDAIKFGEYKTKIGLMTPVYCDLRVIVSYPKLLETLAELMIWKIGNINNYNIICGVPYTALPIATVVSIKSNVSMVMRRKEAKDYGTKKLIEGVFKPGDNCLIIEDVITSGSSILETVKDLTNSELKCTDAIILLNREQGGEAFLKNNGIKMHALFNLTQLMDILQEANYIDSLMVQKVRDYLATTKVDESLLNKNVSQNRLKMSFEDREKLAKNPVAKRLFEIMRNKQTTLCVAADILSATDLLNFAEAVGPHICALKTHIDIVEDFNPNLIQPLQQIADRHNFVLFEDRKFADIGKTVEYQYSKGLYSISSWAPLVTVHSLMGPGVLDAIKSSDGAKARGVFLLAEASSAGNLISENYTKDTIKMAEQYPELITGIVCQSPLFTNNPGFIQLCPGVQLENKQDNLGQKYNSPLTVVLEKGADVAVVGRGISQAPEPAVAAEKYKKILWNAYLERIKTRVD</sequence>
<accession>A0A9N9TSC2</accession>
<dbReference type="EMBL" id="OU900098">
    <property type="protein sequence ID" value="CAG9862441.1"/>
    <property type="molecule type" value="Genomic_DNA"/>
</dbReference>
<dbReference type="Pfam" id="PF00156">
    <property type="entry name" value="Pribosyltran"/>
    <property type="match status" value="1"/>
</dbReference>
<feature type="binding site" evidence="15">
    <location>
        <position position="364"/>
    </location>
    <ligand>
        <name>substrate</name>
    </ligand>
</feature>
<dbReference type="GO" id="GO:0004588">
    <property type="term" value="F:orotate phosphoribosyltransferase activity"/>
    <property type="evidence" value="ECO:0007669"/>
    <property type="project" value="UniProtKB-EC"/>
</dbReference>
<dbReference type="EC" id="2.4.2.10" evidence="5"/>
<evidence type="ECO:0000256" key="12">
    <source>
        <dbReference type="ARBA" id="ARBA00023239"/>
    </source>
</evidence>
<dbReference type="SUPFAM" id="SSF53271">
    <property type="entry name" value="PRTase-like"/>
    <property type="match status" value="1"/>
</dbReference>
<dbReference type="EC" id="4.1.1.23" evidence="6"/>
<organism evidence="17 18">
    <name type="scientific">Phyllotreta striolata</name>
    <name type="common">Striped flea beetle</name>
    <name type="synonym">Crioceris striolata</name>
    <dbReference type="NCBI Taxonomy" id="444603"/>
    <lineage>
        <taxon>Eukaryota</taxon>
        <taxon>Metazoa</taxon>
        <taxon>Ecdysozoa</taxon>
        <taxon>Arthropoda</taxon>
        <taxon>Hexapoda</taxon>
        <taxon>Insecta</taxon>
        <taxon>Pterygota</taxon>
        <taxon>Neoptera</taxon>
        <taxon>Endopterygota</taxon>
        <taxon>Coleoptera</taxon>
        <taxon>Polyphaga</taxon>
        <taxon>Cucujiformia</taxon>
        <taxon>Chrysomeloidea</taxon>
        <taxon>Chrysomelidae</taxon>
        <taxon>Galerucinae</taxon>
        <taxon>Alticini</taxon>
        <taxon>Phyllotreta</taxon>
    </lineage>
</organism>
<keyword evidence="9" id="KW-0808">Transferase</keyword>
<dbReference type="CDD" id="cd04725">
    <property type="entry name" value="OMP_decarboxylase_like"/>
    <property type="match status" value="1"/>
</dbReference>
<dbReference type="Pfam" id="PF00215">
    <property type="entry name" value="OMPdecase"/>
    <property type="match status" value="1"/>
</dbReference>
<dbReference type="InterPro" id="IPR029057">
    <property type="entry name" value="PRTase-like"/>
</dbReference>
<keyword evidence="13" id="KW-0511">Multifunctional enzyme</keyword>
<dbReference type="InterPro" id="IPR000836">
    <property type="entry name" value="PRTase_dom"/>
</dbReference>
<gene>
    <name evidence="17" type="ORF">PHYEVI_LOCUS8756</name>
</gene>
<evidence type="ECO:0000256" key="1">
    <source>
        <dbReference type="ARBA" id="ARBA00004861"/>
    </source>
</evidence>
<dbReference type="PROSITE" id="PS00156">
    <property type="entry name" value="OMPDECASE"/>
    <property type="match status" value="1"/>
</dbReference>
<dbReference type="Gene3D" id="3.20.20.70">
    <property type="entry name" value="Aldolase class I"/>
    <property type="match status" value="1"/>
</dbReference>
<dbReference type="GO" id="GO:0004590">
    <property type="term" value="F:orotidine-5'-phosphate decarboxylase activity"/>
    <property type="evidence" value="ECO:0007669"/>
    <property type="project" value="UniProtKB-EC"/>
</dbReference>
<dbReference type="OrthoDB" id="10263753at2759"/>
<dbReference type="InterPro" id="IPR018089">
    <property type="entry name" value="OMPdecase_AS"/>
</dbReference>
<protein>
    <recommendedName>
        <fullName evidence="7">Uridine 5'-monophosphate synthase</fullName>
        <ecNumber evidence="5">2.4.2.10</ecNumber>
        <ecNumber evidence="6">4.1.1.23</ecNumber>
    </recommendedName>
</protein>
<proteinExistence type="inferred from homology"/>
<evidence type="ECO:0000259" key="16">
    <source>
        <dbReference type="SMART" id="SM00934"/>
    </source>
</evidence>
<keyword evidence="12" id="KW-0456">Lyase</keyword>
<comment type="similarity">
    <text evidence="4">In the C-terminal section; belongs to the OMP decarboxylase family.</text>
</comment>
<dbReference type="PANTHER" id="PTHR19278:SF9">
    <property type="entry name" value="URIDINE 5'-MONOPHOSPHATE SYNTHASE"/>
    <property type="match status" value="1"/>
</dbReference>
<evidence type="ECO:0000256" key="6">
    <source>
        <dbReference type="ARBA" id="ARBA00012321"/>
    </source>
</evidence>
<evidence type="ECO:0000256" key="15">
    <source>
        <dbReference type="PIRSR" id="PIRSR614732-2"/>
    </source>
</evidence>
<dbReference type="SMART" id="SM00934">
    <property type="entry name" value="OMPdecase"/>
    <property type="match status" value="1"/>
</dbReference>
<comment type="pathway">
    <text evidence="2">Pyrimidine metabolism; UMP biosynthesis via de novo pathway; UMP from orotate: step 1/2.</text>
</comment>
<evidence type="ECO:0000256" key="5">
    <source>
        <dbReference type="ARBA" id="ARBA00011971"/>
    </source>
</evidence>
<evidence type="ECO:0000313" key="18">
    <source>
        <dbReference type="Proteomes" id="UP001153712"/>
    </source>
</evidence>
<reference evidence="17" key="1">
    <citation type="submission" date="2022-01" db="EMBL/GenBank/DDBJ databases">
        <authorList>
            <person name="King R."/>
        </authorList>
    </citation>
    <scope>NUCLEOTIDE SEQUENCE</scope>
</reference>
<dbReference type="GO" id="GO:0044205">
    <property type="term" value="P:'de novo' UMP biosynthetic process"/>
    <property type="evidence" value="ECO:0007669"/>
    <property type="project" value="InterPro"/>
</dbReference>
<feature type="binding site" evidence="15">
    <location>
        <position position="444"/>
    </location>
    <ligand>
        <name>substrate</name>
    </ligand>
</feature>
<evidence type="ECO:0000256" key="2">
    <source>
        <dbReference type="ARBA" id="ARBA00004889"/>
    </source>
</evidence>
<dbReference type="InterPro" id="IPR013785">
    <property type="entry name" value="Aldolase_TIM"/>
</dbReference>
<dbReference type="InterPro" id="IPR001754">
    <property type="entry name" value="OMPdeCOase_dom"/>
</dbReference>
<keyword evidence="11" id="KW-0665">Pyrimidine biosynthesis</keyword>
<dbReference type="NCBIfam" id="TIGR00336">
    <property type="entry name" value="pyrE"/>
    <property type="match status" value="1"/>
</dbReference>
<dbReference type="Proteomes" id="UP001153712">
    <property type="component" value="Chromosome 5"/>
</dbReference>
<feature type="active site" description="For OMPdecase activity" evidence="14">
    <location>
        <position position="304"/>
    </location>
</feature>
<evidence type="ECO:0000256" key="9">
    <source>
        <dbReference type="ARBA" id="ARBA00022679"/>
    </source>
</evidence>
<name>A0A9N9TSC2_PHYSR</name>
<feature type="binding site" evidence="15">
    <location>
        <position position="443"/>
    </location>
    <ligand>
        <name>substrate</name>
    </ligand>
</feature>
<evidence type="ECO:0000256" key="10">
    <source>
        <dbReference type="ARBA" id="ARBA00022793"/>
    </source>
</evidence>
<evidence type="ECO:0000256" key="14">
    <source>
        <dbReference type="PIRSR" id="PIRSR614732-1"/>
    </source>
</evidence>
<dbReference type="InterPro" id="IPR023031">
    <property type="entry name" value="OPRT"/>
</dbReference>
<feature type="active site" description="For OMPdecase activity" evidence="14">
    <location>
        <position position="309"/>
    </location>
</feature>
<comment type="pathway">
    <text evidence="1">Pyrimidine metabolism; UMP biosynthesis via de novo pathway; UMP from orotate: step 2/2.</text>
</comment>
<evidence type="ECO:0000256" key="11">
    <source>
        <dbReference type="ARBA" id="ARBA00022975"/>
    </source>
</evidence>
<dbReference type="InterPro" id="IPR014732">
    <property type="entry name" value="OMPdecase"/>
</dbReference>
<dbReference type="CDD" id="cd06223">
    <property type="entry name" value="PRTases_typeI"/>
    <property type="match status" value="1"/>
</dbReference>
<keyword evidence="8" id="KW-0328">Glycosyltransferase</keyword>
<comment type="similarity">
    <text evidence="3">In the N-terminal section; belongs to the purine/pyrimidine phosphoribosyltransferase family.</text>
</comment>
<evidence type="ECO:0000256" key="8">
    <source>
        <dbReference type="ARBA" id="ARBA00022676"/>
    </source>
</evidence>
<dbReference type="HAMAP" id="MF_01208">
    <property type="entry name" value="PyrE"/>
    <property type="match status" value="1"/>
</dbReference>
<dbReference type="FunFam" id="3.40.50.2020:FF:000025">
    <property type="entry name" value="Uridine monophosphate synthetase"/>
    <property type="match status" value="1"/>
</dbReference>
<evidence type="ECO:0000256" key="3">
    <source>
        <dbReference type="ARBA" id="ARBA00006221"/>
    </source>
</evidence>
<feature type="active site" description="For OMPdecase activity" evidence="14">
    <location>
        <position position="306"/>
    </location>
</feature>
<evidence type="ECO:0000256" key="7">
    <source>
        <dbReference type="ARBA" id="ARBA00015047"/>
    </source>
</evidence>
<dbReference type="PANTHER" id="PTHR19278">
    <property type="entry name" value="OROTATE PHOSPHORIBOSYLTRANSFERASE"/>
    <property type="match status" value="1"/>
</dbReference>
<dbReference type="GO" id="GO:0006207">
    <property type="term" value="P:'de novo' pyrimidine nucleobase biosynthetic process"/>
    <property type="evidence" value="ECO:0007669"/>
    <property type="project" value="InterPro"/>
</dbReference>
<dbReference type="Gene3D" id="3.40.50.2020">
    <property type="match status" value="1"/>
</dbReference>
<dbReference type="FunFam" id="3.20.20.70:FF:000114">
    <property type="entry name" value="Decarboxylase,orotidine phosphate"/>
    <property type="match status" value="1"/>
</dbReference>